<dbReference type="Pfam" id="PF13692">
    <property type="entry name" value="Glyco_trans_1_4"/>
    <property type="match status" value="1"/>
</dbReference>
<organism evidence="5">
    <name type="scientific">Mycolicibacterium mucogenicum DSM 44124</name>
    <dbReference type="NCBI Taxonomy" id="1226753"/>
    <lineage>
        <taxon>Bacteria</taxon>
        <taxon>Bacillati</taxon>
        <taxon>Actinomycetota</taxon>
        <taxon>Actinomycetes</taxon>
        <taxon>Mycobacteriales</taxon>
        <taxon>Mycobacteriaceae</taxon>
        <taxon>Mycolicibacterium</taxon>
    </lineage>
</organism>
<dbReference type="Gene3D" id="3.40.50.2000">
    <property type="entry name" value="Glycogen Phosphorylase B"/>
    <property type="match status" value="2"/>
</dbReference>
<gene>
    <name evidence="4" type="ORF">C1S78_001230</name>
    <name evidence="5" type="ORF">C1S78_01240</name>
</gene>
<dbReference type="Pfam" id="PF13579">
    <property type="entry name" value="Glyco_trans_4_4"/>
    <property type="match status" value="1"/>
</dbReference>
<dbReference type="RefSeq" id="WP_082371121.1">
    <property type="nucleotide sequence ID" value="NZ_ANBS01000071.1"/>
</dbReference>
<evidence type="ECO:0000256" key="2">
    <source>
        <dbReference type="ARBA" id="ARBA00022679"/>
    </source>
</evidence>
<reference evidence="5" key="1">
    <citation type="submission" date="2018-01" db="EMBL/GenBank/DDBJ databases">
        <title>Comparative genomics of Mycobacterium mucogenicum and Mycobacterium neoaurum clade members emphasizing tRNA and non-coding RNA.</title>
        <authorList>
            <person name="Behra P.R.K."/>
            <person name="Pettersson B.M.F."/>
            <person name="Das S."/>
            <person name="Dasgupta S."/>
            <person name="Kirsebom L.A."/>
        </authorList>
    </citation>
    <scope>NUCLEOTIDE SEQUENCE</scope>
    <source>
        <strain evidence="5">DSM 44124</strain>
    </source>
</reference>
<dbReference type="Proteomes" id="UP000309231">
    <property type="component" value="Chromosome"/>
</dbReference>
<reference evidence="4 6" key="2">
    <citation type="journal article" date="2019" name="BMC Evol. Biol.">
        <title>Comparative genomics of Mycobacterium mucogenicum and Mycobacterium neoaurum clade members emphasizing tRNA and non-coding RNA.</title>
        <authorList>
            <person name="Behra P.R.K."/>
            <person name="Pettersson B.M.F."/>
            <person name="Das S."/>
            <person name="Dasgupta S."/>
            <person name="Kirsebom L.A."/>
        </authorList>
    </citation>
    <scope>NUCLEOTIDE SEQUENCE [LARGE SCALE GENOMIC DNA]</scope>
    <source>
        <strain evidence="4 6">DSM 44124</strain>
    </source>
</reference>
<accession>A0A8H2J8E8</accession>
<dbReference type="PANTHER" id="PTHR12526:SF636">
    <property type="entry name" value="BLL3647 PROTEIN"/>
    <property type="match status" value="1"/>
</dbReference>
<name>A0A8H2J8E8_MYCMU</name>
<sequence length="398" mass="43617">MSSVAIIGTRGYPSYYGGFETAVRKLAPDLADMGWDVTVYGRRGATKPDDPSLDPRITRRVTWGMETQKLSTLSHGLTAALDAAVRKPDVALIMNCANGYFLPILRARGIPTLVNVDGIEWERDKWSPTAKRVFRKAAECTAKWADGLVFDARRIEQYWRDTFNAAGTFIPYGGDLASELPVPEGLAHREYVLLVTRFVPENTVPQFFEAVPAIAEQYPVVIVGSSGYGGELDATAERLASYPSVTWLGHVHDDSLLLALWQHAGLYFHGHSVGGTNPALVQAMAAGAPILARDTDYNREVLGSAGEFVCDDPELIAKTVVQLMENRAEREDESRAMMLRAVQHYSWASVARGYDSAMRAVMEARGVAAHAEVHSIADRATALNIPVPSPMRPQQLAM</sequence>
<dbReference type="GO" id="GO:0016757">
    <property type="term" value="F:glycosyltransferase activity"/>
    <property type="evidence" value="ECO:0007669"/>
    <property type="project" value="UniProtKB-KW"/>
</dbReference>
<keyword evidence="1" id="KW-0328">Glycosyltransferase</keyword>
<dbReference type="InterPro" id="IPR028098">
    <property type="entry name" value="Glyco_trans_4-like_N"/>
</dbReference>
<dbReference type="AlphaFoldDB" id="A0A8H2J8E8"/>
<keyword evidence="6" id="KW-1185">Reference proteome</keyword>
<dbReference type="EMBL" id="CP062008">
    <property type="protein sequence ID" value="QPG69694.1"/>
    <property type="molecule type" value="Genomic_DNA"/>
</dbReference>
<dbReference type="KEGG" id="mmuc:C1S78_001230"/>
<evidence type="ECO:0000313" key="4">
    <source>
        <dbReference type="EMBL" id="QPG69694.1"/>
    </source>
</evidence>
<protein>
    <submittedName>
        <fullName evidence="5">DUF1972 domain-containing protein</fullName>
    </submittedName>
</protein>
<feature type="domain" description="Glycosyltransferase subfamily 4-like N-terminal" evidence="3">
    <location>
        <begin position="17"/>
        <end position="163"/>
    </location>
</feature>
<dbReference type="PANTHER" id="PTHR12526">
    <property type="entry name" value="GLYCOSYLTRANSFERASE"/>
    <property type="match status" value="1"/>
</dbReference>
<evidence type="ECO:0000313" key="5">
    <source>
        <dbReference type="EMBL" id="TLH51156.1"/>
    </source>
</evidence>
<keyword evidence="2" id="KW-0808">Transferase</keyword>
<dbReference type="EMBL" id="POTL01000001">
    <property type="protein sequence ID" value="TLH51156.1"/>
    <property type="molecule type" value="Genomic_DNA"/>
</dbReference>
<reference evidence="4 6" key="3">
    <citation type="journal article" date="2019" name="Sci. Rep.">
        <title>Insight into the biology of Mycobacterium mucogenicum and Mycobacterium neoaurum clade members.</title>
        <authorList>
            <person name="Behra P.R.K."/>
            <person name="Pettersson B.M.F."/>
            <person name="Ramesh M."/>
            <person name="Dasgupta S."/>
            <person name="Kirsebom L.A."/>
        </authorList>
    </citation>
    <scope>NUCLEOTIDE SEQUENCE [LARGE SCALE GENOMIC DNA]</scope>
    <source>
        <strain evidence="4 6">DSM 44124</strain>
    </source>
</reference>
<evidence type="ECO:0000256" key="1">
    <source>
        <dbReference type="ARBA" id="ARBA00022676"/>
    </source>
</evidence>
<evidence type="ECO:0000259" key="3">
    <source>
        <dbReference type="Pfam" id="PF13579"/>
    </source>
</evidence>
<dbReference type="SUPFAM" id="SSF53756">
    <property type="entry name" value="UDP-Glycosyltransferase/glycogen phosphorylase"/>
    <property type="match status" value="1"/>
</dbReference>
<evidence type="ECO:0000313" key="6">
    <source>
        <dbReference type="Proteomes" id="UP000309231"/>
    </source>
</evidence>
<proteinExistence type="predicted"/>